<evidence type="ECO:0000256" key="2">
    <source>
        <dbReference type="ARBA" id="ARBA00022448"/>
    </source>
</evidence>
<dbReference type="RefSeq" id="WP_377150814.1">
    <property type="nucleotide sequence ID" value="NZ_JBHSAF010000002.1"/>
</dbReference>
<evidence type="ECO:0000256" key="1">
    <source>
        <dbReference type="ARBA" id="ARBA00004651"/>
    </source>
</evidence>
<sequence length="403" mass="43664">MVSVSRARQLGKYFLLLDNMLVILGFFVVMPLISIRFVDGLGWAASLVGLALGLRQLTQQGLGIFGGSLADRFGARPLIVTGMLLRAAGFASLALADQPWILIASCVVSGLGGMLFDPPRSALIIKFTRPRERGRFISLMMVQDSAGSVLGALLGSWLLAYDFHYVCWTAAGLFCLAALCNATLLPAYRLSIARQPLKAGMHQVLSDKAFVRLVLTLSGYFILGVQVMLMLPILVKTLAGHAQAVGWMYMLDSLIALTLLYPLARWSEKRFSLHSRLIAGLGIMTLAMVLVSLVQHLVPLFVLIGLFYLGSSLAEPARETLLTSLANPAARGSYMGFSRIGLAFGGLAGYLGGGWLYDLGHQTGHSAFPWLVLGLIGLLTMLALWWQQPSRQPLVLRPLPGLH</sequence>
<feature type="transmembrane region" description="Helical" evidence="7">
    <location>
        <begin position="276"/>
        <end position="294"/>
    </location>
</feature>
<dbReference type="InterPro" id="IPR020846">
    <property type="entry name" value="MFS_dom"/>
</dbReference>
<organism evidence="9 10">
    <name type="scientific">Pseudaeromonas sharmana</name>
    <dbReference type="NCBI Taxonomy" id="328412"/>
    <lineage>
        <taxon>Bacteria</taxon>
        <taxon>Pseudomonadati</taxon>
        <taxon>Pseudomonadota</taxon>
        <taxon>Gammaproteobacteria</taxon>
        <taxon>Aeromonadales</taxon>
        <taxon>Aeromonadaceae</taxon>
        <taxon>Pseudaeromonas</taxon>
    </lineage>
</organism>
<dbReference type="NCBIfam" id="NF008650">
    <property type="entry name" value="PRK11646.1"/>
    <property type="match status" value="1"/>
</dbReference>
<dbReference type="PROSITE" id="PS50850">
    <property type="entry name" value="MFS"/>
    <property type="match status" value="1"/>
</dbReference>
<dbReference type="PANTHER" id="PTHR23517">
    <property type="entry name" value="RESISTANCE PROTEIN MDTM, PUTATIVE-RELATED-RELATED"/>
    <property type="match status" value="1"/>
</dbReference>
<gene>
    <name evidence="9" type="primary">mdtH</name>
    <name evidence="9" type="ORF">ACFOSS_04215</name>
</gene>
<evidence type="ECO:0000256" key="4">
    <source>
        <dbReference type="ARBA" id="ARBA00022692"/>
    </source>
</evidence>
<keyword evidence="4 7" id="KW-0812">Transmembrane</keyword>
<evidence type="ECO:0000256" key="6">
    <source>
        <dbReference type="ARBA" id="ARBA00023136"/>
    </source>
</evidence>
<evidence type="ECO:0000313" key="10">
    <source>
        <dbReference type="Proteomes" id="UP001595692"/>
    </source>
</evidence>
<evidence type="ECO:0000256" key="3">
    <source>
        <dbReference type="ARBA" id="ARBA00022475"/>
    </source>
</evidence>
<feature type="transmembrane region" description="Helical" evidence="7">
    <location>
        <begin position="337"/>
        <end position="356"/>
    </location>
</feature>
<name>A0ABV8CL94_9GAMM</name>
<keyword evidence="3" id="KW-1003">Cell membrane</keyword>
<dbReference type="Proteomes" id="UP001595692">
    <property type="component" value="Unassembled WGS sequence"/>
</dbReference>
<keyword evidence="5 7" id="KW-1133">Transmembrane helix</keyword>
<feature type="domain" description="Major facilitator superfamily (MFS) profile" evidence="8">
    <location>
        <begin position="4"/>
        <end position="392"/>
    </location>
</feature>
<dbReference type="CDD" id="cd17329">
    <property type="entry name" value="MFS_MdtH_MDR_like"/>
    <property type="match status" value="1"/>
</dbReference>
<evidence type="ECO:0000256" key="5">
    <source>
        <dbReference type="ARBA" id="ARBA00022989"/>
    </source>
</evidence>
<feature type="transmembrane region" description="Helical" evidence="7">
    <location>
        <begin position="368"/>
        <end position="386"/>
    </location>
</feature>
<dbReference type="InterPro" id="IPR011701">
    <property type="entry name" value="MFS"/>
</dbReference>
<dbReference type="EMBL" id="JBHSAF010000002">
    <property type="protein sequence ID" value="MFC3912677.1"/>
    <property type="molecule type" value="Genomic_DNA"/>
</dbReference>
<reference evidence="10" key="1">
    <citation type="journal article" date="2019" name="Int. J. Syst. Evol. Microbiol.">
        <title>The Global Catalogue of Microorganisms (GCM) 10K type strain sequencing project: providing services to taxonomists for standard genome sequencing and annotation.</title>
        <authorList>
            <consortium name="The Broad Institute Genomics Platform"/>
            <consortium name="The Broad Institute Genome Sequencing Center for Infectious Disease"/>
            <person name="Wu L."/>
            <person name="Ma J."/>
        </authorList>
    </citation>
    <scope>NUCLEOTIDE SEQUENCE [LARGE SCALE GENOMIC DNA]</scope>
    <source>
        <strain evidence="10">CCUG 54939</strain>
    </source>
</reference>
<feature type="transmembrane region" description="Helical" evidence="7">
    <location>
        <begin position="163"/>
        <end position="188"/>
    </location>
</feature>
<keyword evidence="2" id="KW-0813">Transport</keyword>
<feature type="transmembrane region" description="Helical" evidence="7">
    <location>
        <begin position="136"/>
        <end position="157"/>
    </location>
</feature>
<dbReference type="InterPro" id="IPR050171">
    <property type="entry name" value="MFS_Transporters"/>
</dbReference>
<dbReference type="PANTHER" id="PTHR23517:SF2">
    <property type="entry name" value="MULTIDRUG RESISTANCE PROTEIN MDTH"/>
    <property type="match status" value="1"/>
</dbReference>
<dbReference type="InterPro" id="IPR036259">
    <property type="entry name" value="MFS_trans_sf"/>
</dbReference>
<accession>A0ABV8CL94</accession>
<dbReference type="SUPFAM" id="SSF103473">
    <property type="entry name" value="MFS general substrate transporter"/>
    <property type="match status" value="1"/>
</dbReference>
<dbReference type="Gene3D" id="1.20.1250.20">
    <property type="entry name" value="MFS general substrate transporter like domains"/>
    <property type="match status" value="1"/>
</dbReference>
<keyword evidence="6 7" id="KW-0472">Membrane</keyword>
<proteinExistence type="predicted"/>
<evidence type="ECO:0000313" key="9">
    <source>
        <dbReference type="EMBL" id="MFC3912677.1"/>
    </source>
</evidence>
<dbReference type="Pfam" id="PF07690">
    <property type="entry name" value="MFS_1"/>
    <property type="match status" value="1"/>
</dbReference>
<comment type="subcellular location">
    <subcellularLocation>
        <location evidence="1">Cell membrane</location>
        <topology evidence="1">Multi-pass membrane protein</topology>
    </subcellularLocation>
</comment>
<evidence type="ECO:0000259" key="8">
    <source>
        <dbReference type="PROSITE" id="PS50850"/>
    </source>
</evidence>
<evidence type="ECO:0000256" key="7">
    <source>
        <dbReference type="SAM" id="Phobius"/>
    </source>
</evidence>
<comment type="caution">
    <text evidence="9">The sequence shown here is derived from an EMBL/GenBank/DDBJ whole genome shotgun (WGS) entry which is preliminary data.</text>
</comment>
<protein>
    <submittedName>
        <fullName evidence="9">Multidrug efflux MFS transporter MdtH</fullName>
    </submittedName>
</protein>
<feature type="transmembrane region" description="Helical" evidence="7">
    <location>
        <begin position="247"/>
        <end position="264"/>
    </location>
</feature>
<feature type="transmembrane region" description="Helical" evidence="7">
    <location>
        <begin position="209"/>
        <end position="235"/>
    </location>
</feature>
<feature type="transmembrane region" description="Helical" evidence="7">
    <location>
        <begin position="12"/>
        <end position="34"/>
    </location>
</feature>
<feature type="transmembrane region" description="Helical" evidence="7">
    <location>
        <begin position="100"/>
        <end position="116"/>
    </location>
</feature>
<keyword evidence="10" id="KW-1185">Reference proteome</keyword>